<evidence type="ECO:0000256" key="17">
    <source>
        <dbReference type="RuleBase" id="RU004517"/>
    </source>
</evidence>
<proteinExistence type="inferred from homology"/>
<evidence type="ECO:0000256" key="9">
    <source>
        <dbReference type="ARBA" id="ARBA00022679"/>
    </source>
</evidence>
<dbReference type="InterPro" id="IPR018300">
    <property type="entry name" value="Aminotrans_IV_CS"/>
</dbReference>
<keyword evidence="11 17" id="KW-0100">Branched-chain amino acid biosynthesis</keyword>
<comment type="cofactor">
    <cofactor evidence="1 16">
        <name>pyridoxal 5'-phosphate</name>
        <dbReference type="ChEBI" id="CHEBI:597326"/>
    </cofactor>
</comment>
<evidence type="ECO:0000256" key="1">
    <source>
        <dbReference type="ARBA" id="ARBA00001933"/>
    </source>
</evidence>
<evidence type="ECO:0000256" key="5">
    <source>
        <dbReference type="ARBA" id="ARBA00005072"/>
    </source>
</evidence>
<evidence type="ECO:0000256" key="3">
    <source>
        <dbReference type="ARBA" id="ARBA00004824"/>
    </source>
</evidence>
<evidence type="ECO:0000313" key="20">
    <source>
        <dbReference type="Proteomes" id="UP001198571"/>
    </source>
</evidence>
<dbReference type="NCBIfam" id="TIGR01123">
    <property type="entry name" value="ilvE_II"/>
    <property type="match status" value="1"/>
</dbReference>
<dbReference type="EMBL" id="JACDXX010000004">
    <property type="protein sequence ID" value="MCB5409511.1"/>
    <property type="molecule type" value="Genomic_DNA"/>
</dbReference>
<evidence type="ECO:0000256" key="10">
    <source>
        <dbReference type="ARBA" id="ARBA00022898"/>
    </source>
</evidence>
<comment type="similarity">
    <text evidence="6 15">Belongs to the class-IV pyridoxal-phosphate-dependent aminotransferase family.</text>
</comment>
<dbReference type="Gene3D" id="3.30.470.10">
    <property type="match status" value="1"/>
</dbReference>
<evidence type="ECO:0000256" key="8">
    <source>
        <dbReference type="ARBA" id="ARBA00022605"/>
    </source>
</evidence>
<comment type="pathway">
    <text evidence="5 18">Amino-acid biosynthesis; L-leucine biosynthesis; L-leucine from 3-methyl-2-oxobutanoate: step 4/4.</text>
</comment>
<evidence type="ECO:0000313" key="19">
    <source>
        <dbReference type="EMBL" id="MCB5409511.1"/>
    </source>
</evidence>
<dbReference type="NCBIfam" id="NF009897">
    <property type="entry name" value="PRK13357.1"/>
    <property type="match status" value="1"/>
</dbReference>
<dbReference type="GO" id="GO:0004084">
    <property type="term" value="F:branched-chain-amino-acid transaminase activity"/>
    <property type="evidence" value="ECO:0007669"/>
    <property type="project" value="UniProtKB-EC"/>
</dbReference>
<evidence type="ECO:0000256" key="4">
    <source>
        <dbReference type="ARBA" id="ARBA00004931"/>
    </source>
</evidence>
<accession>A0ABS8CJH4</accession>
<dbReference type="SUPFAM" id="SSF56752">
    <property type="entry name" value="D-aminoacid aminotransferase-like PLP-dependent enzymes"/>
    <property type="match status" value="1"/>
</dbReference>
<dbReference type="InterPro" id="IPR033939">
    <property type="entry name" value="BCAT_family"/>
</dbReference>
<dbReference type="RefSeq" id="WP_226934417.1">
    <property type="nucleotide sequence ID" value="NZ_JACDXX010000004.1"/>
</dbReference>
<keyword evidence="8 17" id="KW-0028">Amino-acid biosynthesis</keyword>
<dbReference type="InterPro" id="IPR043131">
    <property type="entry name" value="BCAT-like_N"/>
</dbReference>
<sequence>MAVKVTLNPEPVAEAEREKLLEAPVFGTVFTDHMVTAVWTRAGGWEQPELGPRRPFAIQPENAVFHYGQQLFEGMKAYRGVDGALRLFRPDQNAARMNRSALRMAMPQVPEELFRESVEALVRADKNWIPGQGSLYLRPFMFADESFLGVRPADRCIFCVIAAPAGDYFKSGAAGLSVWVEQETTRAAPGGTGEAKCGGNYAGSLHAQTRAYEEGCAQVLFLSADGSGQIEELGGMNIFFVKKDGSVFTPALGTILPGITRASILALLRAEGTPVSEISYHFDELKADVAAGEIAEVFVCGTAAIIASVSRLKFDGGALEIGEPGPLAARLRATLSGIYTGAVEGPQGWSVTVSE</sequence>
<dbReference type="Gene3D" id="3.20.10.10">
    <property type="entry name" value="D-amino Acid Aminotransferase, subunit A, domain 2"/>
    <property type="match status" value="1"/>
</dbReference>
<name>A0ABS8CJH4_9RHOB</name>
<evidence type="ECO:0000256" key="18">
    <source>
        <dbReference type="RuleBase" id="RU004519"/>
    </source>
</evidence>
<keyword evidence="10 16" id="KW-0663">Pyridoxal phosphate</keyword>
<dbReference type="InterPro" id="IPR036038">
    <property type="entry name" value="Aminotransferase-like"/>
</dbReference>
<keyword evidence="20" id="KW-1185">Reference proteome</keyword>
<dbReference type="PROSITE" id="PS00770">
    <property type="entry name" value="AA_TRANSFER_CLASS_4"/>
    <property type="match status" value="1"/>
</dbReference>
<dbReference type="InterPro" id="IPR001544">
    <property type="entry name" value="Aminotrans_IV"/>
</dbReference>
<evidence type="ECO:0000256" key="2">
    <source>
        <dbReference type="ARBA" id="ARBA00003109"/>
    </source>
</evidence>
<dbReference type="InterPro" id="IPR005786">
    <property type="entry name" value="B_amino_transII"/>
</dbReference>
<dbReference type="PANTHER" id="PTHR11825">
    <property type="entry name" value="SUBGROUP IIII AMINOTRANSFERASE"/>
    <property type="match status" value="1"/>
</dbReference>
<dbReference type="EC" id="2.6.1.42" evidence="17"/>
<reference evidence="19 20" key="1">
    <citation type="submission" date="2020-07" db="EMBL/GenBank/DDBJ databases">
        <title>Pseudogemmobacter sp. nov., isolated from poultry manure in Taiwan.</title>
        <authorList>
            <person name="Lin S.-Y."/>
            <person name="Tang Y.-S."/>
            <person name="Young C.-C."/>
        </authorList>
    </citation>
    <scope>NUCLEOTIDE SEQUENCE [LARGE SCALE GENOMIC DNA]</scope>
    <source>
        <strain evidence="19 20">CC-YST710</strain>
    </source>
</reference>
<dbReference type="PANTHER" id="PTHR11825:SF44">
    <property type="entry name" value="BRANCHED-CHAIN-AMINO-ACID AMINOTRANSFERASE"/>
    <property type="match status" value="1"/>
</dbReference>
<evidence type="ECO:0000256" key="6">
    <source>
        <dbReference type="ARBA" id="ARBA00009320"/>
    </source>
</evidence>
<evidence type="ECO:0000256" key="15">
    <source>
        <dbReference type="RuleBase" id="RU004106"/>
    </source>
</evidence>
<comment type="pathway">
    <text evidence="3 18">Amino-acid biosynthesis; L-isoleucine biosynthesis; L-isoleucine from 2-oxobutanoate: step 4/4.</text>
</comment>
<evidence type="ECO:0000256" key="11">
    <source>
        <dbReference type="ARBA" id="ARBA00023304"/>
    </source>
</evidence>
<evidence type="ECO:0000256" key="12">
    <source>
        <dbReference type="ARBA" id="ARBA00048212"/>
    </source>
</evidence>
<comment type="caution">
    <text evidence="19">The sequence shown here is derived from an EMBL/GenBank/DDBJ whole genome shotgun (WGS) entry which is preliminary data.</text>
</comment>
<dbReference type="InterPro" id="IPR043132">
    <property type="entry name" value="BCAT-like_C"/>
</dbReference>
<evidence type="ECO:0000256" key="16">
    <source>
        <dbReference type="RuleBase" id="RU004516"/>
    </source>
</evidence>
<keyword evidence="9 17" id="KW-0808">Transferase</keyword>
<comment type="catalytic activity">
    <reaction evidence="13 17">
        <text>L-isoleucine + 2-oxoglutarate = (S)-3-methyl-2-oxopentanoate + L-glutamate</text>
        <dbReference type="Rhea" id="RHEA:24801"/>
        <dbReference type="ChEBI" id="CHEBI:16810"/>
        <dbReference type="ChEBI" id="CHEBI:29985"/>
        <dbReference type="ChEBI" id="CHEBI:35146"/>
        <dbReference type="ChEBI" id="CHEBI:58045"/>
        <dbReference type="EC" id="2.6.1.42"/>
    </reaction>
</comment>
<dbReference type="Pfam" id="PF01063">
    <property type="entry name" value="Aminotran_4"/>
    <property type="match status" value="1"/>
</dbReference>
<organism evidence="19 20">
    <name type="scientific">Pseudogemmobacter faecipullorum</name>
    <dbReference type="NCBI Taxonomy" id="2755041"/>
    <lineage>
        <taxon>Bacteria</taxon>
        <taxon>Pseudomonadati</taxon>
        <taxon>Pseudomonadota</taxon>
        <taxon>Alphaproteobacteria</taxon>
        <taxon>Rhodobacterales</taxon>
        <taxon>Paracoccaceae</taxon>
        <taxon>Pseudogemmobacter</taxon>
    </lineage>
</organism>
<evidence type="ECO:0000256" key="14">
    <source>
        <dbReference type="ARBA" id="ARBA00049229"/>
    </source>
</evidence>
<comment type="catalytic activity">
    <reaction evidence="14 17">
        <text>L-leucine + 2-oxoglutarate = 4-methyl-2-oxopentanoate + L-glutamate</text>
        <dbReference type="Rhea" id="RHEA:18321"/>
        <dbReference type="ChEBI" id="CHEBI:16810"/>
        <dbReference type="ChEBI" id="CHEBI:17865"/>
        <dbReference type="ChEBI" id="CHEBI:29985"/>
        <dbReference type="ChEBI" id="CHEBI:57427"/>
        <dbReference type="EC" id="2.6.1.42"/>
    </reaction>
</comment>
<dbReference type="Proteomes" id="UP001198571">
    <property type="component" value="Unassembled WGS sequence"/>
</dbReference>
<comment type="catalytic activity">
    <reaction evidence="12 17">
        <text>L-valine + 2-oxoglutarate = 3-methyl-2-oxobutanoate + L-glutamate</text>
        <dbReference type="Rhea" id="RHEA:24813"/>
        <dbReference type="ChEBI" id="CHEBI:11851"/>
        <dbReference type="ChEBI" id="CHEBI:16810"/>
        <dbReference type="ChEBI" id="CHEBI:29985"/>
        <dbReference type="ChEBI" id="CHEBI:57762"/>
        <dbReference type="EC" id="2.6.1.42"/>
    </reaction>
</comment>
<keyword evidence="7 17" id="KW-0032">Aminotransferase</keyword>
<comment type="pathway">
    <text evidence="4 18">Amino-acid biosynthesis; L-valine biosynthesis; L-valine from pyruvate: step 4/4.</text>
</comment>
<dbReference type="CDD" id="cd01557">
    <property type="entry name" value="BCAT_beta_family"/>
    <property type="match status" value="1"/>
</dbReference>
<protein>
    <recommendedName>
        <fullName evidence="17">Branched-chain-amino-acid aminotransferase</fullName>
        <ecNumber evidence="17">2.6.1.42</ecNumber>
    </recommendedName>
</protein>
<comment type="function">
    <text evidence="2">Acts on leucine, isoleucine and valine.</text>
</comment>
<gene>
    <name evidence="19" type="ORF">H0485_05775</name>
</gene>
<evidence type="ECO:0000256" key="7">
    <source>
        <dbReference type="ARBA" id="ARBA00022576"/>
    </source>
</evidence>
<evidence type="ECO:0000256" key="13">
    <source>
        <dbReference type="ARBA" id="ARBA00048798"/>
    </source>
</evidence>
<dbReference type="PIRSF" id="PIRSF006468">
    <property type="entry name" value="BCAT1"/>
    <property type="match status" value="1"/>
</dbReference>